<keyword evidence="3" id="KW-1185">Reference proteome</keyword>
<proteinExistence type="predicted"/>
<evidence type="ECO:0000313" key="3">
    <source>
        <dbReference type="Proteomes" id="UP001430804"/>
    </source>
</evidence>
<keyword evidence="1" id="KW-0472">Membrane</keyword>
<dbReference type="RefSeq" id="WP_219157044.1">
    <property type="nucleotide sequence ID" value="NZ_JAHWQX010000001.1"/>
</dbReference>
<feature type="transmembrane region" description="Helical" evidence="1">
    <location>
        <begin position="29"/>
        <end position="51"/>
    </location>
</feature>
<evidence type="ECO:0000256" key="1">
    <source>
        <dbReference type="SAM" id="Phobius"/>
    </source>
</evidence>
<keyword evidence="1" id="KW-1133">Transmembrane helix</keyword>
<evidence type="ECO:0000313" key="2">
    <source>
        <dbReference type="EMBL" id="MBW3095669.1"/>
    </source>
</evidence>
<gene>
    <name evidence="2" type="ORF">KY465_00085</name>
</gene>
<organism evidence="2 3">
    <name type="scientific">Pseudohoeflea coraliihabitans</name>
    <dbReference type="NCBI Taxonomy" id="2860393"/>
    <lineage>
        <taxon>Bacteria</taxon>
        <taxon>Pseudomonadati</taxon>
        <taxon>Pseudomonadota</taxon>
        <taxon>Alphaproteobacteria</taxon>
        <taxon>Hyphomicrobiales</taxon>
        <taxon>Rhizobiaceae</taxon>
        <taxon>Pseudohoeflea</taxon>
    </lineage>
</organism>
<keyword evidence="1" id="KW-0812">Transmembrane</keyword>
<reference evidence="2" key="1">
    <citation type="submission" date="2021-07" db="EMBL/GenBank/DDBJ databases">
        <title>Pseudohoeflea marina sp. nov. a polyhydroxyalcanoate-producing bacterium.</title>
        <authorList>
            <person name="Zheng W."/>
            <person name="Yu S."/>
            <person name="Huang Y."/>
        </authorList>
    </citation>
    <scope>NUCLEOTIDE SEQUENCE</scope>
    <source>
        <strain evidence="2">DP4N28-3</strain>
    </source>
</reference>
<dbReference type="Proteomes" id="UP001430804">
    <property type="component" value="Unassembled WGS sequence"/>
</dbReference>
<sequence length="64" mass="6995">MDNIDPRTTHLIGQRLSEETAQPSRKPNIVGAVLIIAILTLGFLACAQVGFSRAEAAYQTDRRV</sequence>
<comment type="caution">
    <text evidence="2">The sequence shown here is derived from an EMBL/GenBank/DDBJ whole genome shotgun (WGS) entry which is preliminary data.</text>
</comment>
<protein>
    <submittedName>
        <fullName evidence="2">Uncharacterized protein</fullName>
    </submittedName>
</protein>
<accession>A0ABS6WKP1</accession>
<dbReference type="EMBL" id="JAHWQX010000001">
    <property type="protein sequence ID" value="MBW3095669.1"/>
    <property type="molecule type" value="Genomic_DNA"/>
</dbReference>
<name>A0ABS6WKP1_9HYPH</name>